<evidence type="ECO:0000313" key="11">
    <source>
        <dbReference type="EMBL" id="MED6244579.1"/>
    </source>
</evidence>
<evidence type="ECO:0000256" key="5">
    <source>
        <dbReference type="ARBA" id="ARBA00022889"/>
    </source>
</evidence>
<dbReference type="PANTHER" id="PTHR46507">
    <property type="entry name" value="AFADIN- AND ALPHA-ACTININ-BINDING PROTEIN"/>
    <property type="match status" value="1"/>
</dbReference>
<comment type="subcellular location">
    <subcellularLocation>
        <location evidence="1">Cell junction</location>
        <location evidence="1">Adherens junction</location>
    </subcellularLocation>
    <subcellularLocation>
        <location evidence="2">Cytoplasm</location>
        <location evidence="2">Cytoskeleton</location>
        <location evidence="2">Microtubule organizing center</location>
        <location evidence="2">Centrosome</location>
        <location evidence="2">Centriolar satellite</location>
    </subcellularLocation>
</comment>
<keyword evidence="7 9" id="KW-0175">Coiled coil</keyword>
<keyword evidence="8" id="KW-0206">Cytoskeleton</keyword>
<comment type="similarity">
    <text evidence="3">Belongs to the ADIP family.</text>
</comment>
<accession>A0ABU7B2T7</accession>
<evidence type="ECO:0000256" key="7">
    <source>
        <dbReference type="ARBA" id="ARBA00023054"/>
    </source>
</evidence>
<reference evidence="11 12" key="1">
    <citation type="submission" date="2021-07" db="EMBL/GenBank/DDBJ databases">
        <authorList>
            <person name="Palmer J.M."/>
        </authorList>
    </citation>
    <scope>NUCLEOTIDE SEQUENCE [LARGE SCALE GENOMIC DNA]</scope>
    <source>
        <strain evidence="11 12">AT_MEX2019</strain>
        <tissue evidence="11">Muscle</tissue>
    </source>
</reference>
<feature type="coiled-coil region" evidence="9">
    <location>
        <begin position="340"/>
        <end position="386"/>
    </location>
</feature>
<dbReference type="EMBL" id="JAHUTI010039688">
    <property type="protein sequence ID" value="MED6244579.1"/>
    <property type="molecule type" value="Genomic_DNA"/>
</dbReference>
<evidence type="ECO:0000256" key="8">
    <source>
        <dbReference type="ARBA" id="ARBA00023212"/>
    </source>
</evidence>
<protein>
    <submittedName>
        <fullName evidence="11">Afadin- and alpha-actinin-binding protein</fullName>
    </submittedName>
</protein>
<dbReference type="Proteomes" id="UP001345963">
    <property type="component" value="Unassembled WGS sequence"/>
</dbReference>
<feature type="compositionally biased region" description="Polar residues" evidence="10">
    <location>
        <begin position="511"/>
        <end position="529"/>
    </location>
</feature>
<name>A0ABU7B2T7_9TELE</name>
<dbReference type="Pfam" id="PF11559">
    <property type="entry name" value="ADIP"/>
    <property type="match status" value="1"/>
</dbReference>
<feature type="coiled-coil region" evidence="9">
    <location>
        <begin position="252"/>
        <end position="279"/>
    </location>
</feature>
<dbReference type="InterPro" id="IPR052300">
    <property type="entry name" value="Adhesion_Centrosome_assoc"/>
</dbReference>
<evidence type="ECO:0000256" key="10">
    <source>
        <dbReference type="SAM" id="MobiDB-lite"/>
    </source>
</evidence>
<dbReference type="PANTHER" id="PTHR46507:SF2">
    <property type="entry name" value="AFADIN- AND ALPHA-ACTININ-BINDING PROTEIN"/>
    <property type="match status" value="1"/>
</dbReference>
<proteinExistence type="inferred from homology"/>
<feature type="region of interest" description="Disordered" evidence="10">
    <location>
        <begin position="287"/>
        <end position="317"/>
    </location>
</feature>
<evidence type="ECO:0000256" key="2">
    <source>
        <dbReference type="ARBA" id="ARBA00004607"/>
    </source>
</evidence>
<dbReference type="InterPro" id="IPR021622">
    <property type="entry name" value="Afadin/alpha-actinin-bd"/>
</dbReference>
<evidence type="ECO:0000256" key="6">
    <source>
        <dbReference type="ARBA" id="ARBA00022949"/>
    </source>
</evidence>
<evidence type="ECO:0000256" key="4">
    <source>
        <dbReference type="ARBA" id="ARBA00022490"/>
    </source>
</evidence>
<evidence type="ECO:0000256" key="3">
    <source>
        <dbReference type="ARBA" id="ARBA00009291"/>
    </source>
</evidence>
<keyword evidence="6" id="KW-0965">Cell junction</keyword>
<comment type="caution">
    <text evidence="11">The sequence shown here is derived from an EMBL/GenBank/DDBJ whole genome shotgun (WGS) entry which is preliminary data.</text>
</comment>
<evidence type="ECO:0000256" key="9">
    <source>
        <dbReference type="SAM" id="Coils"/>
    </source>
</evidence>
<organism evidence="11 12">
    <name type="scientific">Ataeniobius toweri</name>
    <dbReference type="NCBI Taxonomy" id="208326"/>
    <lineage>
        <taxon>Eukaryota</taxon>
        <taxon>Metazoa</taxon>
        <taxon>Chordata</taxon>
        <taxon>Craniata</taxon>
        <taxon>Vertebrata</taxon>
        <taxon>Euteleostomi</taxon>
        <taxon>Actinopterygii</taxon>
        <taxon>Neopterygii</taxon>
        <taxon>Teleostei</taxon>
        <taxon>Neoteleostei</taxon>
        <taxon>Acanthomorphata</taxon>
        <taxon>Ovalentaria</taxon>
        <taxon>Atherinomorphae</taxon>
        <taxon>Cyprinodontiformes</taxon>
        <taxon>Goodeidae</taxon>
        <taxon>Ataeniobius</taxon>
    </lineage>
</organism>
<feature type="compositionally biased region" description="Polar residues" evidence="10">
    <location>
        <begin position="287"/>
        <end position="303"/>
    </location>
</feature>
<feature type="region of interest" description="Disordered" evidence="10">
    <location>
        <begin position="480"/>
        <end position="529"/>
    </location>
</feature>
<feature type="coiled-coil region" evidence="9">
    <location>
        <begin position="123"/>
        <end position="150"/>
    </location>
</feature>
<feature type="compositionally biased region" description="Basic and acidic residues" evidence="10">
    <location>
        <begin position="306"/>
        <end position="317"/>
    </location>
</feature>
<keyword evidence="4" id="KW-0963">Cytoplasm</keyword>
<gene>
    <name evidence="11" type="primary">SSX2IP</name>
    <name evidence="11" type="ORF">ATANTOWER_016913</name>
</gene>
<evidence type="ECO:0000256" key="1">
    <source>
        <dbReference type="ARBA" id="ARBA00004536"/>
    </source>
</evidence>
<sequence>MGEWRATAASMEDPEISSISHVTMSPSRHNHVSLYSLPLSKSSYSVISAFCTEDNVPRCITYVNQELSSLGLSMCIEAGSPEGASLNAVPAINAMYELLQIHRQNMCTLEEMEEEQLKKLSTLEHMQTSNSRLKDQLELLMREKSGLHETERQLQLKIKTLQSCLKTEKEEVQKLQSIIASRASQYSHDAKRKEREASKLKERLSQLLVDRKEKKLAIDVLNCLGRSDGKRSLWRTAKLTASHESEMYKTLLGDYEANRKALLLENAELKKVLQQMKKEMMHILTPRQKSTSGASAGDSQQQVDSDEAKAGDTSREALDQSCELAREQLLNSIRQQWRKLRNHVEKLDQASQVQNQMESNKETIPLETHEDEMERMRQEVQQCREFIHAQQQLLRQQLNTSFDDETAALLNDCYTLEEKERLKEEWKLFEEQKRNFEKERNNFTEAAIRLGREKMAFEEDRAAWLKNQFLNITPFTDRRRCSSSDGQSALSIRSEPEIRMSSAKAKRSKSPTYTTFSTPKPSRSSTVPSTTELYRTLRILSDSSPISKLTLLHGSFTKTDQLGYHEKGGAAAPFRGEHKQSEGFAGSCGPAAVLLAECLAGSSAHWSVLQHQPFQAAESLLLLVNYTLH</sequence>
<keyword evidence="12" id="KW-1185">Reference proteome</keyword>
<feature type="coiled-coil region" evidence="9">
    <location>
        <begin position="183"/>
        <end position="210"/>
    </location>
</feature>
<keyword evidence="5" id="KW-0130">Cell adhesion</keyword>
<feature type="non-terminal residue" evidence="11">
    <location>
        <position position="629"/>
    </location>
</feature>
<evidence type="ECO:0000313" key="12">
    <source>
        <dbReference type="Proteomes" id="UP001345963"/>
    </source>
</evidence>